<evidence type="ECO:0000256" key="6">
    <source>
        <dbReference type="SAM" id="MobiDB-lite"/>
    </source>
</evidence>
<sequence length="1234" mass="136766">MVFEKFSEKTIRAVMLAQEEAKKIQQDHVGTEMLVVGLLAEGSGGAKALQQLGVHYSEAKRELELMVGRGSGGKAEEIPFTTSAKQVLEDSVICAQEREMAQVSTCHLLRALLRQENSNGCKLLGKVLATDSLQVLRERIMTALIQVECNETGDKAPPGATRASSVEDEVDLTQTLKFGTDLTQAAREGRLDPLVGRNDELQRTIRILGRRTKNNPVLIGEAGVGKTSIALGLAQLIAEGKVPLNLQDKKVVQLDLALLLAGTRYRGDFEERLRAVVKEVSESRRRVILVVDEVHTLVGAGSGGDSGGGMDAANLLKPALARGELQCIGATTLDEYRKYIEKDPALERRFQPVTVPEPSEEESVQILKGLAPKYERHHQLQYAPEALEACVKLANQFIADRCLPDKAIDVMDEAGSKVRQQLFEAAEDSFWCGRPRAGGTPAGEMPGPWIHLPRNLDYFKELSVAEGGYVELEQVDGEGQPQGTALWQIDHLIEKKKEGIWLSGKLIAATDEHLQWWLTKGPGKGYNRKFVVHLCATPAGECRKAKRNREKEFHSDTFRDVQAGDILARRVTWFSQGDVKDDIDKEIANLAGTTEPYDPASKGGGRDPGPERLDWEGDERVEDKGAPTGEDIPGRLAALKKAVSGKEAGDDRHGGEPKKKKKRDEEEVSGKKAERTKAAKRAKAKAPEPLWFGHPQEAESEYSEQHPGRLAARLLQRMQEILARQEGPMQAKTERNLTPATATSYFLTVLIPQYREKMNLRTTGDILGQRVKSLELYLSDQAWSRAQHLELIPPEGVNLVGKDETLMATKEQATEQKMPPIVRKERGTISVEEYADEGSESMVEDLMDNLKGCPPNLHNLDVDECETIREWSLMVRELFKQNATFEDLGKHLYALMLMSPTPLGNFVRSYCMAAQPPITLTPKRGQAGIQPIEAFLKEETKKAFSEPKKLLLPPDKMPEQGLRFRVRASDSEWFKLVHAAYQRGMMKPVDDSLVPRDRQGHLITNGAGGVFKEKIIDGKPHKCQRFISILRPTNAVMSAIAGSQDTLPYIGQLTGILLEEDEGLYLDSEDLQSAFNLFSMPDKWLAYLAYSKKVDSAAFGMPPGTQVITSSTLCGSIGWHSAVALVQEAVRTLVFEKAKIPWQYSIEKHARLPEEKIYTIVYFDNFDEIHVVKSLDMDLQKEGGELSPHHEQFIAACDDARLPRNLGKQLVHAFAGGLQAGELDGHRGVSEAGR</sequence>
<proteinExistence type="predicted"/>
<organism evidence="8 9">
    <name type="scientific">Durusdinium trenchii</name>
    <dbReference type="NCBI Taxonomy" id="1381693"/>
    <lineage>
        <taxon>Eukaryota</taxon>
        <taxon>Sar</taxon>
        <taxon>Alveolata</taxon>
        <taxon>Dinophyceae</taxon>
        <taxon>Suessiales</taxon>
        <taxon>Symbiodiniaceae</taxon>
        <taxon>Durusdinium</taxon>
    </lineage>
</organism>
<dbReference type="PROSITE" id="PS00870">
    <property type="entry name" value="CLPAB_1"/>
    <property type="match status" value="1"/>
</dbReference>
<name>A0ABP0SER0_9DINO</name>
<evidence type="ECO:0000256" key="3">
    <source>
        <dbReference type="ARBA" id="ARBA00022840"/>
    </source>
</evidence>
<dbReference type="GO" id="GO:0008233">
    <property type="term" value="F:peptidase activity"/>
    <property type="evidence" value="ECO:0007669"/>
    <property type="project" value="UniProtKB-KW"/>
</dbReference>
<dbReference type="PANTHER" id="PTHR11638">
    <property type="entry name" value="ATP-DEPENDENT CLP PROTEASE"/>
    <property type="match status" value="1"/>
</dbReference>
<reference evidence="8 9" key="1">
    <citation type="submission" date="2024-02" db="EMBL/GenBank/DDBJ databases">
        <authorList>
            <person name="Chen Y."/>
            <person name="Shah S."/>
            <person name="Dougan E. K."/>
            <person name="Thang M."/>
            <person name="Chan C."/>
        </authorList>
    </citation>
    <scope>NUCLEOTIDE SEQUENCE [LARGE SCALE GENOMIC DNA]</scope>
</reference>
<dbReference type="Pfam" id="PF00004">
    <property type="entry name" value="AAA"/>
    <property type="match status" value="1"/>
</dbReference>
<accession>A0ABP0SER0</accession>
<feature type="region of interest" description="Disordered" evidence="6">
    <location>
        <begin position="641"/>
        <end position="686"/>
    </location>
</feature>
<feature type="compositionally biased region" description="Basic and acidic residues" evidence="6">
    <location>
        <begin position="647"/>
        <end position="677"/>
    </location>
</feature>
<keyword evidence="2" id="KW-0547">Nucleotide-binding</keyword>
<evidence type="ECO:0000313" key="9">
    <source>
        <dbReference type="Proteomes" id="UP001642464"/>
    </source>
</evidence>
<dbReference type="Pfam" id="PF02861">
    <property type="entry name" value="Clp_N"/>
    <property type="match status" value="1"/>
</dbReference>
<dbReference type="PROSITE" id="PS51903">
    <property type="entry name" value="CLP_R"/>
    <property type="match status" value="1"/>
</dbReference>
<keyword evidence="9" id="KW-1185">Reference proteome</keyword>
<dbReference type="InterPro" id="IPR050130">
    <property type="entry name" value="ClpA_ClpB"/>
</dbReference>
<evidence type="ECO:0000313" key="8">
    <source>
        <dbReference type="EMBL" id="CAK9110861.1"/>
    </source>
</evidence>
<dbReference type="InterPro" id="IPR003593">
    <property type="entry name" value="AAA+_ATPase"/>
</dbReference>
<dbReference type="SMART" id="SM00382">
    <property type="entry name" value="AAA"/>
    <property type="match status" value="1"/>
</dbReference>
<evidence type="ECO:0000256" key="5">
    <source>
        <dbReference type="PROSITE-ProRule" id="PRU01251"/>
    </source>
</evidence>
<protein>
    <submittedName>
        <fullName evidence="8">ATP-dependent Clp protease ATP-binding subunit ClpA homolog</fullName>
    </submittedName>
</protein>
<dbReference type="InterPro" id="IPR027417">
    <property type="entry name" value="P-loop_NTPase"/>
</dbReference>
<dbReference type="InterPro" id="IPR018368">
    <property type="entry name" value="ClpA/B_CS1"/>
</dbReference>
<keyword evidence="4" id="KW-0143">Chaperone</keyword>
<feature type="compositionally biased region" description="Basic and acidic residues" evidence="6">
    <location>
        <begin position="604"/>
        <end position="615"/>
    </location>
</feature>
<dbReference type="CDD" id="cd00009">
    <property type="entry name" value="AAA"/>
    <property type="match status" value="1"/>
</dbReference>
<dbReference type="PANTHER" id="PTHR11638:SF155">
    <property type="entry name" value="CHAPERONE PROTEIN CLPC1, CHLOROPLASTIC-LIKE"/>
    <property type="match status" value="1"/>
</dbReference>
<gene>
    <name evidence="8" type="ORF">SCF082_LOCUS51482</name>
</gene>
<dbReference type="EMBL" id="CAXAMM010043596">
    <property type="protein sequence ID" value="CAK9110861.1"/>
    <property type="molecule type" value="Genomic_DNA"/>
</dbReference>
<dbReference type="Gene3D" id="1.10.1780.10">
    <property type="entry name" value="Clp, N-terminal domain"/>
    <property type="match status" value="1"/>
</dbReference>
<comment type="caution">
    <text evidence="8">The sequence shown here is derived from an EMBL/GenBank/DDBJ whole genome shotgun (WGS) entry which is preliminary data.</text>
</comment>
<dbReference type="InterPro" id="IPR041546">
    <property type="entry name" value="ClpA/ClpB_AAA_lid"/>
</dbReference>
<dbReference type="GO" id="GO:0006508">
    <property type="term" value="P:proteolysis"/>
    <property type="evidence" value="ECO:0007669"/>
    <property type="project" value="UniProtKB-KW"/>
</dbReference>
<dbReference type="InterPro" id="IPR004176">
    <property type="entry name" value="Clp_R_N"/>
</dbReference>
<feature type="region of interest" description="Disordered" evidence="6">
    <location>
        <begin position="590"/>
        <end position="615"/>
    </location>
</feature>
<keyword evidence="8" id="KW-0645">Protease</keyword>
<dbReference type="SUPFAM" id="SSF81923">
    <property type="entry name" value="Double Clp-N motif"/>
    <property type="match status" value="1"/>
</dbReference>
<dbReference type="Gene3D" id="3.40.50.300">
    <property type="entry name" value="P-loop containing nucleotide triphosphate hydrolases"/>
    <property type="match status" value="2"/>
</dbReference>
<evidence type="ECO:0000256" key="1">
    <source>
        <dbReference type="ARBA" id="ARBA00022737"/>
    </source>
</evidence>
<dbReference type="InterPro" id="IPR003959">
    <property type="entry name" value="ATPase_AAA_core"/>
</dbReference>
<keyword evidence="8" id="KW-0378">Hydrolase</keyword>
<dbReference type="Proteomes" id="UP001642464">
    <property type="component" value="Unassembled WGS sequence"/>
</dbReference>
<evidence type="ECO:0000256" key="2">
    <source>
        <dbReference type="ARBA" id="ARBA00022741"/>
    </source>
</evidence>
<dbReference type="InterPro" id="IPR036628">
    <property type="entry name" value="Clp_N_dom_sf"/>
</dbReference>
<dbReference type="Pfam" id="PF17871">
    <property type="entry name" value="AAA_lid_9"/>
    <property type="match status" value="1"/>
</dbReference>
<evidence type="ECO:0000256" key="4">
    <source>
        <dbReference type="ARBA" id="ARBA00023186"/>
    </source>
</evidence>
<keyword evidence="1 5" id="KW-0677">Repeat</keyword>
<dbReference type="SUPFAM" id="SSF52540">
    <property type="entry name" value="P-loop containing nucleoside triphosphate hydrolases"/>
    <property type="match status" value="1"/>
</dbReference>
<dbReference type="GO" id="GO:0005524">
    <property type="term" value="F:ATP binding"/>
    <property type="evidence" value="ECO:0007669"/>
    <property type="project" value="UniProtKB-KW"/>
</dbReference>
<keyword evidence="3 8" id="KW-0067">ATP-binding</keyword>
<feature type="domain" description="Clp R" evidence="7">
    <location>
        <begin position="3"/>
        <end position="147"/>
    </location>
</feature>
<evidence type="ECO:0000259" key="7">
    <source>
        <dbReference type="PROSITE" id="PS51903"/>
    </source>
</evidence>